<dbReference type="PROSITE" id="PS00455">
    <property type="entry name" value="AMP_BINDING"/>
    <property type="match status" value="1"/>
</dbReference>
<proteinExistence type="inferred from homology"/>
<organism evidence="10 11">
    <name type="scientific">Roseospira marina</name>
    <dbReference type="NCBI Taxonomy" id="140057"/>
    <lineage>
        <taxon>Bacteria</taxon>
        <taxon>Pseudomonadati</taxon>
        <taxon>Pseudomonadota</taxon>
        <taxon>Alphaproteobacteria</taxon>
        <taxon>Rhodospirillales</taxon>
        <taxon>Rhodospirillaceae</taxon>
        <taxon>Roseospira</taxon>
    </lineage>
</organism>
<evidence type="ECO:0000256" key="3">
    <source>
        <dbReference type="ARBA" id="ARBA00022832"/>
    </source>
</evidence>
<dbReference type="PANTHER" id="PTHR43859">
    <property type="entry name" value="ACYL-ACTIVATING ENZYME"/>
    <property type="match status" value="1"/>
</dbReference>
<dbReference type="Proteomes" id="UP000324065">
    <property type="component" value="Unassembled WGS sequence"/>
</dbReference>
<dbReference type="Gene3D" id="3.30.300.30">
    <property type="match status" value="1"/>
</dbReference>
<evidence type="ECO:0000259" key="9">
    <source>
        <dbReference type="Pfam" id="PF13193"/>
    </source>
</evidence>
<keyword evidence="4" id="KW-0443">Lipid metabolism</keyword>
<evidence type="ECO:0000313" key="10">
    <source>
        <dbReference type="EMBL" id="KAA5605042.1"/>
    </source>
</evidence>
<dbReference type="RefSeq" id="WP_150062954.1">
    <property type="nucleotide sequence ID" value="NZ_JACHII010000010.1"/>
</dbReference>
<sequence>MVQTPNKYETHLDKTPANYVPLSPLQFLERAALAYPDKTALIHGARRYTWAETDARARRLASALAQRGIGKGATVAVMGSNTPELYEAHFGVPMIGAVLNALNVRLSADEIAFILDHGEAEILLTDREFSTTVKGALAKLGRSIPVIDIDDPEAGGVGERLGDITYEELLAEGDPAFAWSGPDDEWDAIALNYTSGTTGNPKGVVYHHRGAYLNGLGNIVTWTMPHESVYLWTLPMFHCNGWCFPWTMAALAGTSVCCRKVSAKAIYDGIAEHGVTHFCGAPIVLGFVINAREADKRPFDHTVKVMTAAAPPPASVLARMQAEGFHVTHTYGLTEVYGPATVCAWHAEWDALDMEEQARLKSRQGVRYVVQDGLMVAHPETLEPVPRDGETIGEVFFRGNITMRGYLKNPDATDAALAGGWFHSGDLGVVHPDGYIQLKDRSKDIIISGGENISSIEVESVLYRHPDVVSCGVVARPDEKWGETPVAVVELRDGAKVTEAELIAFCRENLTHYKCPRSIVFDELPKTSTGKIQKFRLREHVRRLIEQGDA</sequence>
<dbReference type="Gene3D" id="3.40.50.12780">
    <property type="entry name" value="N-terminal domain of ligase-like"/>
    <property type="match status" value="1"/>
</dbReference>
<dbReference type="EC" id="6.2.1.44" evidence="6"/>
<dbReference type="SUPFAM" id="SSF56801">
    <property type="entry name" value="Acetyl-CoA synthetase-like"/>
    <property type="match status" value="1"/>
</dbReference>
<dbReference type="OrthoDB" id="9803968at2"/>
<evidence type="ECO:0000256" key="6">
    <source>
        <dbReference type="ARBA" id="ARBA00066616"/>
    </source>
</evidence>
<comment type="caution">
    <text evidence="10">The sequence shown here is derived from an EMBL/GenBank/DDBJ whole genome shotgun (WGS) entry which is preliminary data.</text>
</comment>
<dbReference type="Pfam" id="PF00501">
    <property type="entry name" value="AMP-binding"/>
    <property type="match status" value="1"/>
</dbReference>
<evidence type="ECO:0000256" key="1">
    <source>
        <dbReference type="ARBA" id="ARBA00006432"/>
    </source>
</evidence>
<evidence type="ECO:0000259" key="8">
    <source>
        <dbReference type="Pfam" id="PF00501"/>
    </source>
</evidence>
<dbReference type="GO" id="GO:0006631">
    <property type="term" value="P:fatty acid metabolic process"/>
    <property type="evidence" value="ECO:0007669"/>
    <property type="project" value="UniProtKB-KW"/>
</dbReference>
<reference evidence="10 11" key="1">
    <citation type="submission" date="2019-09" db="EMBL/GenBank/DDBJ databases">
        <title>Genome sequence of Roseospira marina, one of the more divergent members of the non-sulfur purple photosynthetic bacterial family, the Rhodospirillaceae.</title>
        <authorList>
            <person name="Meyer T."/>
            <person name="Kyndt J."/>
        </authorList>
    </citation>
    <scope>NUCLEOTIDE SEQUENCE [LARGE SCALE GENOMIC DNA]</scope>
    <source>
        <strain evidence="10 11">DSM 15113</strain>
    </source>
</reference>
<evidence type="ECO:0000256" key="7">
    <source>
        <dbReference type="ARBA" id="ARBA00067668"/>
    </source>
</evidence>
<dbReference type="FunFam" id="3.30.300.30:FF:000008">
    <property type="entry name" value="2,3-dihydroxybenzoate-AMP ligase"/>
    <property type="match status" value="1"/>
</dbReference>
<dbReference type="InterPro" id="IPR025110">
    <property type="entry name" value="AMP-bd_C"/>
</dbReference>
<dbReference type="EMBL" id="VWPJ01000012">
    <property type="protein sequence ID" value="KAA5605042.1"/>
    <property type="molecule type" value="Genomic_DNA"/>
</dbReference>
<comment type="catalytic activity">
    <reaction evidence="5">
        <text>3-(methylsulfanyl)propanoate + ATP + CoA = 3-(methylsulfanyl)propanoyl-CoA + AMP + diphosphate</text>
        <dbReference type="Rhea" id="RHEA:43052"/>
        <dbReference type="ChEBI" id="CHEBI:30616"/>
        <dbReference type="ChEBI" id="CHEBI:33019"/>
        <dbReference type="ChEBI" id="CHEBI:49016"/>
        <dbReference type="ChEBI" id="CHEBI:57287"/>
        <dbReference type="ChEBI" id="CHEBI:82815"/>
        <dbReference type="ChEBI" id="CHEBI:456215"/>
        <dbReference type="EC" id="6.2.1.44"/>
    </reaction>
    <physiologicalReaction direction="left-to-right" evidence="5">
        <dbReference type="Rhea" id="RHEA:43053"/>
    </physiologicalReaction>
</comment>
<accession>A0A5M6IA68</accession>
<dbReference type="CDD" id="cd12118">
    <property type="entry name" value="ttLC_FACS_AEE21_like"/>
    <property type="match status" value="1"/>
</dbReference>
<comment type="similarity">
    <text evidence="1">Belongs to the ATP-dependent AMP-binding enzyme family.</text>
</comment>
<dbReference type="InterPro" id="IPR000873">
    <property type="entry name" value="AMP-dep_synth/lig_dom"/>
</dbReference>
<dbReference type="NCBIfam" id="NF006020">
    <property type="entry name" value="PRK08162.1"/>
    <property type="match status" value="1"/>
</dbReference>
<evidence type="ECO:0000256" key="2">
    <source>
        <dbReference type="ARBA" id="ARBA00022598"/>
    </source>
</evidence>
<gene>
    <name evidence="10" type="ORF">F1188_13490</name>
</gene>
<feature type="domain" description="AMP-dependent synthetase/ligase" evidence="8">
    <location>
        <begin position="28"/>
        <end position="407"/>
    </location>
</feature>
<dbReference type="PANTHER" id="PTHR43859:SF4">
    <property type="entry name" value="BUTANOATE--COA LIGASE AAE1-RELATED"/>
    <property type="match status" value="1"/>
</dbReference>
<evidence type="ECO:0000256" key="4">
    <source>
        <dbReference type="ARBA" id="ARBA00023098"/>
    </source>
</evidence>
<dbReference type="Pfam" id="PF13193">
    <property type="entry name" value="AMP-binding_C"/>
    <property type="match status" value="1"/>
</dbReference>
<evidence type="ECO:0000313" key="11">
    <source>
        <dbReference type="Proteomes" id="UP000324065"/>
    </source>
</evidence>
<feature type="domain" description="AMP-binding enzyme C-terminal" evidence="9">
    <location>
        <begin position="457"/>
        <end position="531"/>
    </location>
</feature>
<evidence type="ECO:0000256" key="5">
    <source>
        <dbReference type="ARBA" id="ARBA00051915"/>
    </source>
</evidence>
<name>A0A5M6IA68_9PROT</name>
<dbReference type="AlphaFoldDB" id="A0A5M6IA68"/>
<dbReference type="InterPro" id="IPR020845">
    <property type="entry name" value="AMP-binding_CS"/>
</dbReference>
<dbReference type="GO" id="GO:0016874">
    <property type="term" value="F:ligase activity"/>
    <property type="evidence" value="ECO:0007669"/>
    <property type="project" value="UniProtKB-KW"/>
</dbReference>
<dbReference type="FunFam" id="3.40.50.12780:FF:000003">
    <property type="entry name" value="Long-chain-fatty-acid--CoA ligase FadD"/>
    <property type="match status" value="1"/>
</dbReference>
<protein>
    <recommendedName>
        <fullName evidence="7">3-methylmercaptopropionyl-CoA ligase</fullName>
        <ecNumber evidence="6">6.2.1.44</ecNumber>
    </recommendedName>
</protein>
<dbReference type="InterPro" id="IPR042099">
    <property type="entry name" value="ANL_N_sf"/>
</dbReference>
<keyword evidence="11" id="KW-1185">Reference proteome</keyword>
<keyword evidence="3" id="KW-0276">Fatty acid metabolism</keyword>
<keyword evidence="2" id="KW-0436">Ligase</keyword>
<dbReference type="InterPro" id="IPR045851">
    <property type="entry name" value="AMP-bd_C_sf"/>
</dbReference>